<dbReference type="UniPathway" id="UPA00121">
    <property type="reaction ID" value="UER00345"/>
</dbReference>
<sequence>MFNRTLRSVFMISTVLAVSGASLAADLAYLGPRGTYSDQAAALYASSHPGLDRTVPLSTITEVATQVAEGKMPYGLLPSENTSGAFVAETYGLLLKPEPGWRVIGEIALPISNNLMVKPGTKFEDIKTIYSHPQPVRQSAGFLKSRFPNTPIIETKSTAAAAEEVAKGDGTSAALSAPAAAGVYGLEVLAADTQDDKANTTNFWAIQKAGLEFPEKNPTHLLVTLEAPAGSSTLSSLFTRLRALGFNAVNVESQPMGGALYAYRYAAVFSSKTGNDIAKVQAALEAAASNGGKTLLVGAWRR</sequence>
<evidence type="ECO:0000256" key="5">
    <source>
        <dbReference type="ARBA" id="ARBA00023222"/>
    </source>
</evidence>
<comment type="pathway">
    <text evidence="1">Amino-acid biosynthesis; L-phenylalanine biosynthesis; phenylpyruvate from prephenate: step 1/1.</text>
</comment>
<evidence type="ECO:0000256" key="7">
    <source>
        <dbReference type="ARBA" id="ARBA00047848"/>
    </source>
</evidence>
<evidence type="ECO:0000313" key="11">
    <source>
        <dbReference type="EMBL" id="MBB6097167.1"/>
    </source>
</evidence>
<name>A0A841HUX1_9DEIO</name>
<evidence type="ECO:0000256" key="6">
    <source>
        <dbReference type="ARBA" id="ARBA00023239"/>
    </source>
</evidence>
<feature type="signal peptide" evidence="9">
    <location>
        <begin position="1"/>
        <end position="24"/>
    </location>
</feature>
<dbReference type="PROSITE" id="PS51171">
    <property type="entry name" value="PREPHENATE_DEHYDR_3"/>
    <property type="match status" value="1"/>
</dbReference>
<evidence type="ECO:0000259" key="10">
    <source>
        <dbReference type="PROSITE" id="PS51171"/>
    </source>
</evidence>
<keyword evidence="4" id="KW-0057">Aromatic amino acid biosynthesis</keyword>
<dbReference type="Proteomes" id="UP000569951">
    <property type="component" value="Unassembled WGS sequence"/>
</dbReference>
<evidence type="ECO:0000256" key="2">
    <source>
        <dbReference type="ARBA" id="ARBA00013147"/>
    </source>
</evidence>
<keyword evidence="9" id="KW-0732">Signal</keyword>
<comment type="caution">
    <text evidence="11">The sequence shown here is derived from an EMBL/GenBank/DDBJ whole genome shotgun (WGS) entry which is preliminary data.</text>
</comment>
<dbReference type="AlphaFoldDB" id="A0A841HUX1"/>
<proteinExistence type="predicted"/>
<organism evidence="11 12">
    <name type="scientific">Deinobacterium chartae</name>
    <dbReference type="NCBI Taxonomy" id="521158"/>
    <lineage>
        <taxon>Bacteria</taxon>
        <taxon>Thermotogati</taxon>
        <taxon>Deinococcota</taxon>
        <taxon>Deinococci</taxon>
        <taxon>Deinococcales</taxon>
        <taxon>Deinococcaceae</taxon>
        <taxon>Deinobacterium</taxon>
    </lineage>
</organism>
<evidence type="ECO:0000256" key="8">
    <source>
        <dbReference type="PIRSR" id="PIRSR001500-2"/>
    </source>
</evidence>
<gene>
    <name evidence="11" type="ORF">HNR42_000581</name>
</gene>
<dbReference type="EMBL" id="JACHHG010000002">
    <property type="protein sequence ID" value="MBB6097167.1"/>
    <property type="molecule type" value="Genomic_DNA"/>
</dbReference>
<protein>
    <recommendedName>
        <fullName evidence="2">prephenate dehydratase</fullName>
        <ecNumber evidence="2">4.2.1.51</ecNumber>
    </recommendedName>
</protein>
<dbReference type="PANTHER" id="PTHR21022:SF19">
    <property type="entry name" value="PREPHENATE DEHYDRATASE-RELATED"/>
    <property type="match status" value="1"/>
</dbReference>
<dbReference type="PANTHER" id="PTHR21022">
    <property type="entry name" value="PREPHENATE DEHYDRATASE P PROTEIN"/>
    <property type="match status" value="1"/>
</dbReference>
<feature type="chain" id="PRO_5032339673" description="prephenate dehydratase" evidence="9">
    <location>
        <begin position="25"/>
        <end position="302"/>
    </location>
</feature>
<dbReference type="Gene3D" id="3.40.190.10">
    <property type="entry name" value="Periplasmic binding protein-like II"/>
    <property type="match status" value="2"/>
</dbReference>
<comment type="catalytic activity">
    <reaction evidence="7">
        <text>prephenate + H(+) = 3-phenylpyruvate + CO2 + H2O</text>
        <dbReference type="Rhea" id="RHEA:21648"/>
        <dbReference type="ChEBI" id="CHEBI:15377"/>
        <dbReference type="ChEBI" id="CHEBI:15378"/>
        <dbReference type="ChEBI" id="CHEBI:16526"/>
        <dbReference type="ChEBI" id="CHEBI:18005"/>
        <dbReference type="ChEBI" id="CHEBI:29934"/>
        <dbReference type="EC" id="4.2.1.51"/>
    </reaction>
</comment>
<dbReference type="CDD" id="cd13532">
    <property type="entry name" value="PBP2_PDT_like"/>
    <property type="match status" value="1"/>
</dbReference>
<dbReference type="EC" id="4.2.1.51" evidence="2"/>
<feature type="domain" description="Prephenate dehydratase" evidence="10">
    <location>
        <begin position="26"/>
        <end position="208"/>
    </location>
</feature>
<dbReference type="InterPro" id="IPR001086">
    <property type="entry name" value="Preph_deHydtase"/>
</dbReference>
<reference evidence="11 12" key="1">
    <citation type="submission" date="2020-08" db="EMBL/GenBank/DDBJ databases">
        <title>Genomic Encyclopedia of Type Strains, Phase IV (KMG-IV): sequencing the most valuable type-strain genomes for metagenomic binning, comparative biology and taxonomic classification.</title>
        <authorList>
            <person name="Goeker M."/>
        </authorList>
    </citation>
    <scope>NUCLEOTIDE SEQUENCE [LARGE SCALE GENOMIC DNA]</scope>
    <source>
        <strain evidence="11 12">DSM 21458</strain>
    </source>
</reference>
<dbReference type="GO" id="GO:0009094">
    <property type="term" value="P:L-phenylalanine biosynthetic process"/>
    <property type="evidence" value="ECO:0007669"/>
    <property type="project" value="UniProtKB-UniPathway"/>
</dbReference>
<dbReference type="InterPro" id="IPR008242">
    <property type="entry name" value="Chor_mutase/pphenate_deHydtase"/>
</dbReference>
<evidence type="ECO:0000256" key="3">
    <source>
        <dbReference type="ARBA" id="ARBA00022605"/>
    </source>
</evidence>
<dbReference type="RefSeq" id="WP_183984336.1">
    <property type="nucleotide sequence ID" value="NZ_JACHHG010000002.1"/>
</dbReference>
<keyword evidence="12" id="KW-1185">Reference proteome</keyword>
<evidence type="ECO:0000313" key="12">
    <source>
        <dbReference type="Proteomes" id="UP000569951"/>
    </source>
</evidence>
<dbReference type="SUPFAM" id="SSF53850">
    <property type="entry name" value="Periplasmic binding protein-like II"/>
    <property type="match status" value="1"/>
</dbReference>
<evidence type="ECO:0000256" key="9">
    <source>
        <dbReference type="SAM" id="SignalP"/>
    </source>
</evidence>
<dbReference type="PIRSF" id="PIRSF001500">
    <property type="entry name" value="Chor_mut_pdt_Ppr"/>
    <property type="match status" value="1"/>
</dbReference>
<evidence type="ECO:0000256" key="4">
    <source>
        <dbReference type="ARBA" id="ARBA00023141"/>
    </source>
</evidence>
<keyword evidence="3" id="KW-0028">Amino-acid biosynthesis</keyword>
<keyword evidence="6" id="KW-0456">Lyase</keyword>
<dbReference type="Pfam" id="PF00800">
    <property type="entry name" value="PDT"/>
    <property type="match status" value="1"/>
</dbReference>
<feature type="site" description="Essential for prephenate dehydratase activity" evidence="8">
    <location>
        <position position="201"/>
    </location>
</feature>
<dbReference type="GO" id="GO:0005737">
    <property type="term" value="C:cytoplasm"/>
    <property type="evidence" value="ECO:0007669"/>
    <property type="project" value="TreeGrafter"/>
</dbReference>
<accession>A0A841HUX1</accession>
<evidence type="ECO:0000256" key="1">
    <source>
        <dbReference type="ARBA" id="ARBA00004741"/>
    </source>
</evidence>
<keyword evidence="5" id="KW-0584">Phenylalanine biosynthesis</keyword>
<dbReference type="GO" id="GO:0004664">
    <property type="term" value="F:prephenate dehydratase activity"/>
    <property type="evidence" value="ECO:0007669"/>
    <property type="project" value="UniProtKB-EC"/>
</dbReference>